<name>A0ABW7ERD5_9BURK</name>
<gene>
    <name evidence="1" type="ORF">ACG02S_19395</name>
</gene>
<dbReference type="InterPro" id="IPR023393">
    <property type="entry name" value="START-like_dom_sf"/>
</dbReference>
<keyword evidence="2" id="KW-1185">Reference proteome</keyword>
<dbReference type="Gene3D" id="3.30.530.20">
    <property type="match status" value="1"/>
</dbReference>
<dbReference type="SUPFAM" id="SSF55961">
    <property type="entry name" value="Bet v1-like"/>
    <property type="match status" value="1"/>
</dbReference>
<sequence length="152" mass="17199">MPKLETLKFEILVEAAVERVHATMIDDAGYRDWTSAFAEGSYYQGSWNEGEIIRFLAPSGDGMMAEIAEHRPGAFISIRHLGMIEQGMVDTTSEAVKAWAPCYENYRFEAVPQGTRLEVELQMPSDFADHMRETWPRALLRLKVLCEGGTPR</sequence>
<dbReference type="EMBL" id="JBIGHY010000007">
    <property type="protein sequence ID" value="MFG6416067.1"/>
    <property type="molecule type" value="Genomic_DNA"/>
</dbReference>
<proteinExistence type="predicted"/>
<dbReference type="Proteomes" id="UP001606300">
    <property type="component" value="Unassembled WGS sequence"/>
</dbReference>
<reference evidence="1 2" key="1">
    <citation type="submission" date="2024-09" db="EMBL/GenBank/DDBJ databases">
        <title>Novel species of the genus Pelomonas and Roseateles isolated from streams.</title>
        <authorList>
            <person name="Lu H."/>
        </authorList>
    </citation>
    <scope>NUCLEOTIDE SEQUENCE [LARGE SCALE GENOMIC DNA]</scope>
    <source>
        <strain evidence="1 2">DC23W</strain>
    </source>
</reference>
<protein>
    <submittedName>
        <fullName evidence="1">SRPBCC domain-containing protein</fullName>
    </submittedName>
</protein>
<accession>A0ABW7ERD5</accession>
<organism evidence="1 2">
    <name type="scientific">Pelomonas dachongensis</name>
    <dbReference type="NCBI Taxonomy" id="3299029"/>
    <lineage>
        <taxon>Bacteria</taxon>
        <taxon>Pseudomonadati</taxon>
        <taxon>Pseudomonadota</taxon>
        <taxon>Betaproteobacteria</taxon>
        <taxon>Burkholderiales</taxon>
        <taxon>Sphaerotilaceae</taxon>
        <taxon>Roseateles</taxon>
    </lineage>
</organism>
<comment type="caution">
    <text evidence="1">The sequence shown here is derived from an EMBL/GenBank/DDBJ whole genome shotgun (WGS) entry which is preliminary data.</text>
</comment>
<evidence type="ECO:0000313" key="2">
    <source>
        <dbReference type="Proteomes" id="UP001606300"/>
    </source>
</evidence>
<dbReference type="RefSeq" id="WP_394472134.1">
    <property type="nucleotide sequence ID" value="NZ_JBIGHY010000007.1"/>
</dbReference>
<evidence type="ECO:0000313" key="1">
    <source>
        <dbReference type="EMBL" id="MFG6416067.1"/>
    </source>
</evidence>